<sequence>MNFKEQLRDVKRQMVKQNSVTLRLPNKFAFKEHDVYDFEELLSFFNWEYENRQVKIDLTNCKAPNYQALSLLVLYAWKLKDQGCTVSFIENEEEFGASSMWRRMGAKGIFPVLFSDTMNFKGNSYKPLFAVRNNEDFKKVIKTAETYLEGFNVEYMSTLRYVLSELLYNTMEHGCNFGSEKIRNIRIPSIVQFTWYQKSNEIHFIIADCGIGIKKHIEQTYPGQESDEEAIRLAIRPQVSGTFGKHDPYKQKNNAGMGLFLSTNIIRRLKADMHILSGNGLLHISPRDITGRTLNGLWPGTLSLVTIQIENDPGFVLQKIMQEFRAEADKEQRIADSREAEDIFYLSIRNYFGSFAEDKESAIKFRDGKLFPAIEEGKNIRIDFDDVISAPHSFLSALLASPIKSLGMVSFKRIKIINASPEIRETIDFIFDDNT</sequence>
<protein>
    <submittedName>
        <fullName evidence="3">DUF4325 domain-containing protein</fullName>
    </submittedName>
</protein>
<dbReference type="InterPro" id="IPR003594">
    <property type="entry name" value="HATPase_dom"/>
</dbReference>
<dbReference type="InterPro" id="IPR036890">
    <property type="entry name" value="HATPase_C_sf"/>
</dbReference>
<comment type="caution">
    <text evidence="3">The sequence shown here is derived from an EMBL/GenBank/DDBJ whole genome shotgun (WGS) entry which is preliminary data.</text>
</comment>
<dbReference type="Pfam" id="PF13581">
    <property type="entry name" value="HATPase_c_2"/>
    <property type="match status" value="1"/>
</dbReference>
<dbReference type="Proteomes" id="UP000323225">
    <property type="component" value="Unassembled WGS sequence"/>
</dbReference>
<name>A0A5Q6PC40_VIBCL</name>
<reference evidence="3 4" key="1">
    <citation type="submission" date="2019-09" db="EMBL/GenBank/DDBJ databases">
        <authorList>
            <person name="Kritzky A."/>
            <person name="Schelkanova E.Y."/>
            <person name="Alkhova Z.V."/>
            <person name="Smirnova N.I."/>
        </authorList>
    </citation>
    <scope>NUCLEOTIDE SEQUENCE [LARGE SCALE GENOMIC DNA]</scope>
    <source>
        <strain evidence="3 4">M1526</strain>
    </source>
</reference>
<dbReference type="Gene3D" id="3.30.565.10">
    <property type="entry name" value="Histidine kinase-like ATPase, C-terminal domain"/>
    <property type="match status" value="1"/>
</dbReference>
<dbReference type="AlphaFoldDB" id="A0A5Q6PC40"/>
<evidence type="ECO:0000313" key="4">
    <source>
        <dbReference type="Proteomes" id="UP000323225"/>
    </source>
</evidence>
<accession>A0A5Q6PC40</accession>
<evidence type="ECO:0000313" key="3">
    <source>
        <dbReference type="EMBL" id="KAA1252383.1"/>
    </source>
</evidence>
<feature type="domain" description="Histidine kinase/HSP90-like ATPase" evidence="1">
    <location>
        <begin position="136"/>
        <end position="270"/>
    </location>
</feature>
<dbReference type="Pfam" id="PF14213">
    <property type="entry name" value="DUF4325"/>
    <property type="match status" value="1"/>
</dbReference>
<dbReference type="SUPFAM" id="SSF55874">
    <property type="entry name" value="ATPase domain of HSP90 chaperone/DNA topoisomerase II/histidine kinase"/>
    <property type="match status" value="1"/>
</dbReference>
<proteinExistence type="predicted"/>
<feature type="domain" description="DUF4325" evidence="2">
    <location>
        <begin position="361"/>
        <end position="423"/>
    </location>
</feature>
<dbReference type="EMBL" id="VUAA01000092">
    <property type="protein sequence ID" value="KAA1252383.1"/>
    <property type="molecule type" value="Genomic_DNA"/>
</dbReference>
<gene>
    <name evidence="3" type="ORF">F0M16_23305</name>
</gene>
<dbReference type="RefSeq" id="WP_057563836.1">
    <property type="nucleotide sequence ID" value="NZ_CP090386.1"/>
</dbReference>
<dbReference type="InterPro" id="IPR025474">
    <property type="entry name" value="DUF4325"/>
</dbReference>
<organism evidence="3 4">
    <name type="scientific">Vibrio cholerae</name>
    <dbReference type="NCBI Taxonomy" id="666"/>
    <lineage>
        <taxon>Bacteria</taxon>
        <taxon>Pseudomonadati</taxon>
        <taxon>Pseudomonadota</taxon>
        <taxon>Gammaproteobacteria</taxon>
        <taxon>Vibrionales</taxon>
        <taxon>Vibrionaceae</taxon>
        <taxon>Vibrio</taxon>
    </lineage>
</organism>
<evidence type="ECO:0000259" key="2">
    <source>
        <dbReference type="Pfam" id="PF14213"/>
    </source>
</evidence>
<evidence type="ECO:0000259" key="1">
    <source>
        <dbReference type="Pfam" id="PF13581"/>
    </source>
</evidence>